<comment type="caution">
    <text evidence="1">The sequence shown here is derived from an EMBL/GenBank/DDBJ whole genome shotgun (WGS) entry which is preliminary data.</text>
</comment>
<dbReference type="RefSeq" id="WP_110306384.1">
    <property type="nucleotide sequence ID" value="NZ_QJHK01000006.1"/>
</dbReference>
<sequence length="164" mass="19260">MAKKKINIILILFVLGLWGTIGYRTLYRQFSDSKIINATQDQKYNASIKQINKDTFDLEKINRDPFLNKQFQNTVAIQKPPHYTLIKKTTVQTVQKPKSNLSWPTLQYYGYLKSKDRELVLLKIDSKLYKLKLNEPQNGIIVKKKYKDSIEVNFNSETKMILLK</sequence>
<evidence type="ECO:0000313" key="2">
    <source>
        <dbReference type="Proteomes" id="UP000247903"/>
    </source>
</evidence>
<keyword evidence="2" id="KW-1185">Reference proteome</keyword>
<proteinExistence type="predicted"/>
<dbReference type="OrthoDB" id="1364040at2"/>
<reference evidence="1 2" key="1">
    <citation type="submission" date="2018-05" db="EMBL/GenBank/DDBJ databases">
        <title>Flavobacterium sp. strain IMCC34759, incomplete genome.</title>
        <authorList>
            <person name="Joung Y."/>
            <person name="Cho J."/>
        </authorList>
    </citation>
    <scope>NUCLEOTIDE SEQUENCE [LARGE SCALE GENOMIC DNA]</scope>
    <source>
        <strain evidence="1 2">IMCC34759</strain>
    </source>
</reference>
<dbReference type="Proteomes" id="UP000247903">
    <property type="component" value="Unassembled WGS sequence"/>
</dbReference>
<evidence type="ECO:0000313" key="1">
    <source>
        <dbReference type="EMBL" id="PXY41149.1"/>
    </source>
</evidence>
<accession>A0A2V4BQ74</accession>
<dbReference type="AlphaFoldDB" id="A0A2V4BQ74"/>
<organism evidence="1 2">
    <name type="scientific">Flavobacterium cheongpyeongense</name>
    <dbReference type="NCBI Taxonomy" id="2212651"/>
    <lineage>
        <taxon>Bacteria</taxon>
        <taxon>Pseudomonadati</taxon>
        <taxon>Bacteroidota</taxon>
        <taxon>Flavobacteriia</taxon>
        <taxon>Flavobacteriales</taxon>
        <taxon>Flavobacteriaceae</taxon>
        <taxon>Flavobacterium</taxon>
    </lineage>
</organism>
<name>A0A2V4BQ74_9FLAO</name>
<protein>
    <submittedName>
        <fullName evidence="1">Uncharacterized protein</fullName>
    </submittedName>
</protein>
<gene>
    <name evidence="1" type="ORF">DMB65_09345</name>
</gene>
<dbReference type="EMBL" id="QJHK01000006">
    <property type="protein sequence ID" value="PXY41149.1"/>
    <property type="molecule type" value="Genomic_DNA"/>
</dbReference>